<comment type="caution">
    <text evidence="2">The sequence shown here is derived from an EMBL/GenBank/DDBJ whole genome shotgun (WGS) entry which is preliminary data.</text>
</comment>
<name>A0A6L6J5W7_9RHOB</name>
<dbReference type="Gene3D" id="3.30.70.100">
    <property type="match status" value="1"/>
</dbReference>
<dbReference type="PROSITE" id="PS50925">
    <property type="entry name" value="BLUF"/>
    <property type="match status" value="1"/>
</dbReference>
<evidence type="ECO:0000313" key="2">
    <source>
        <dbReference type="EMBL" id="MTH77503.1"/>
    </source>
</evidence>
<dbReference type="AlphaFoldDB" id="A0A6L6J5W7"/>
<reference evidence="2 3" key="1">
    <citation type="submission" date="2019-11" db="EMBL/GenBank/DDBJ databases">
        <authorList>
            <person name="Dong K."/>
        </authorList>
    </citation>
    <scope>NUCLEOTIDE SEQUENCE [LARGE SCALE GENOMIC DNA]</scope>
    <source>
        <strain evidence="2 3">NBRC 111993</strain>
    </source>
</reference>
<organism evidence="2 3">
    <name type="scientific">Paracoccus aestuariivivens</name>
    <dbReference type="NCBI Taxonomy" id="1820333"/>
    <lineage>
        <taxon>Bacteria</taxon>
        <taxon>Pseudomonadati</taxon>
        <taxon>Pseudomonadota</taxon>
        <taxon>Alphaproteobacteria</taxon>
        <taxon>Rhodobacterales</taxon>
        <taxon>Paracoccaceae</taxon>
        <taxon>Paracoccus</taxon>
    </lineage>
</organism>
<dbReference type="InterPro" id="IPR007024">
    <property type="entry name" value="BLUF_domain"/>
</dbReference>
<gene>
    <name evidence="2" type="ORF">GL286_07175</name>
</gene>
<dbReference type="GO" id="GO:0009882">
    <property type="term" value="F:blue light photoreceptor activity"/>
    <property type="evidence" value="ECO:0007669"/>
    <property type="project" value="InterPro"/>
</dbReference>
<dbReference type="SUPFAM" id="SSF54975">
    <property type="entry name" value="Acylphosphatase/BLUF domain-like"/>
    <property type="match status" value="1"/>
</dbReference>
<accession>A0A6L6J5W7</accession>
<sequence length="140" mass="16330">MNNLETAFFLYRSRTELTARSTQCADILHEARTRNLELGLTGYLHLEDGRFYQWLEGPALPLDDVGQMIVRDQRHRDVEFLWRGNQTERRFPNWQMGFGTSSAGTLFDYVADQGIQVSDLKLFATGLLQFMQFRFREKSG</sequence>
<dbReference type="EMBL" id="WMIE01000002">
    <property type="protein sequence ID" value="MTH77503.1"/>
    <property type="molecule type" value="Genomic_DNA"/>
</dbReference>
<dbReference type="GO" id="GO:0071949">
    <property type="term" value="F:FAD binding"/>
    <property type="evidence" value="ECO:0007669"/>
    <property type="project" value="InterPro"/>
</dbReference>
<dbReference type="Proteomes" id="UP000478183">
    <property type="component" value="Unassembled WGS sequence"/>
</dbReference>
<dbReference type="InterPro" id="IPR036046">
    <property type="entry name" value="Acylphosphatase-like_dom_sf"/>
</dbReference>
<evidence type="ECO:0000259" key="1">
    <source>
        <dbReference type="PROSITE" id="PS50925"/>
    </source>
</evidence>
<keyword evidence="3" id="KW-1185">Reference proteome</keyword>
<evidence type="ECO:0000313" key="3">
    <source>
        <dbReference type="Proteomes" id="UP000478183"/>
    </source>
</evidence>
<protein>
    <recommendedName>
        <fullName evidence="1">BLUF domain-containing protein</fullName>
    </recommendedName>
</protein>
<proteinExistence type="predicted"/>
<dbReference type="SMART" id="SM01034">
    <property type="entry name" value="BLUF"/>
    <property type="match status" value="1"/>
</dbReference>
<feature type="domain" description="BLUF" evidence="1">
    <location>
        <begin position="6"/>
        <end position="97"/>
    </location>
</feature>
<dbReference type="Pfam" id="PF04940">
    <property type="entry name" value="BLUF"/>
    <property type="match status" value="1"/>
</dbReference>